<feature type="transmembrane region" description="Helical" evidence="10">
    <location>
        <begin position="12"/>
        <end position="32"/>
    </location>
</feature>
<protein>
    <submittedName>
        <fullName evidence="12">Fatty acid desaturase</fullName>
    </submittedName>
</protein>
<evidence type="ECO:0000256" key="2">
    <source>
        <dbReference type="ARBA" id="ARBA00008749"/>
    </source>
</evidence>
<sequence>MLNGLIDLPWWGYVLVALGLTHVTIASVTIFLHRHQAHRALELHAIPSHFFRFWLWMTTGMVTKEWAAIHRKHHAKCETPDDPHSPQTRGLKKVLWQGAELYQAEALNQETLDRYGHGTPDDWLERHLYRRNTLGIGLMLVIDLVLFGAIGLTIWAVQMIWIPFFAAGVINGVGHFWGYRNFDCADASRNLLPWGILIGGEELHNNHHSFATSAKLSARWYEFDIGWMYIRLLQFVRLATPKKVIPLPKFGAARQVPDGEMLGAIITHRYDVMTRYLRSLRQTYHEEIEALRQKHAQTFKLRSTELVRLLQRESAGLPDDMQAQRNAALAHSDRLAMLERMRSELAALWARSSVSSEQLLAQLRDWIERAEQSGIAQLQEFSHRLRCYAA</sequence>
<keyword evidence="9 10" id="KW-0472">Membrane</keyword>
<evidence type="ECO:0000256" key="10">
    <source>
        <dbReference type="SAM" id="Phobius"/>
    </source>
</evidence>
<keyword evidence="5 10" id="KW-1133">Transmembrane helix</keyword>
<evidence type="ECO:0000256" key="3">
    <source>
        <dbReference type="ARBA" id="ARBA00022692"/>
    </source>
</evidence>
<comment type="caution">
    <text evidence="12">The sequence shown here is derived from an EMBL/GenBank/DDBJ whole genome shotgun (WGS) entry which is preliminary data.</text>
</comment>
<dbReference type="EMBL" id="JAEKFT010000032">
    <property type="protein sequence ID" value="MBT0963541.1"/>
    <property type="molecule type" value="Genomic_DNA"/>
</dbReference>
<dbReference type="InterPro" id="IPR015876">
    <property type="entry name" value="Acyl-CoA_DS"/>
</dbReference>
<gene>
    <name evidence="12" type="ORF">I8J34_20330</name>
</gene>
<evidence type="ECO:0000256" key="7">
    <source>
        <dbReference type="ARBA" id="ARBA00023004"/>
    </source>
</evidence>
<evidence type="ECO:0000256" key="4">
    <source>
        <dbReference type="ARBA" id="ARBA00022832"/>
    </source>
</evidence>
<evidence type="ECO:0000313" key="12">
    <source>
        <dbReference type="EMBL" id="MBT0963541.1"/>
    </source>
</evidence>
<comment type="similarity">
    <text evidence="2">Belongs to the fatty acid desaturase type 2 family.</text>
</comment>
<dbReference type="InterPro" id="IPR005804">
    <property type="entry name" value="FA_desaturase_dom"/>
</dbReference>
<dbReference type="PANTHER" id="PTHR11351">
    <property type="entry name" value="ACYL-COA DESATURASE"/>
    <property type="match status" value="1"/>
</dbReference>
<reference evidence="13" key="1">
    <citation type="journal article" date="2022" name="ISME J.">
        <title>Genetic and phylogenetic analysis of dissimilatory iodate-reducing bacteria identifies potential niches across the world's oceans.</title>
        <authorList>
            <person name="Reyes-Umana V."/>
            <person name="Henning Z."/>
            <person name="Lee K."/>
            <person name="Barnum T.P."/>
            <person name="Coates J.D."/>
        </authorList>
    </citation>
    <scope>NUCLEOTIDE SEQUENCE [LARGE SCALE GENOMIC DNA]</scope>
    <source>
        <strain evidence="13">IR12</strain>
    </source>
</reference>
<evidence type="ECO:0000256" key="9">
    <source>
        <dbReference type="ARBA" id="ARBA00023136"/>
    </source>
</evidence>
<dbReference type="CDD" id="cd03505">
    <property type="entry name" value="Delta9-FADS-like"/>
    <property type="match status" value="1"/>
</dbReference>
<dbReference type="AlphaFoldDB" id="A0A944DEJ3"/>
<dbReference type="PANTHER" id="PTHR11351:SF33">
    <property type="entry name" value="DELTA-9 FATTY ACID DESATURASE, DESA"/>
    <property type="match status" value="1"/>
</dbReference>
<comment type="subcellular location">
    <subcellularLocation>
        <location evidence="1">Membrane</location>
        <topology evidence="1">Multi-pass membrane protein</topology>
    </subcellularLocation>
</comment>
<dbReference type="GO" id="GO:0016717">
    <property type="term" value="F:oxidoreductase activity, acting on paired donors, with oxidation of a pair of donors resulting in the reduction of molecular oxygen to two molecules of water"/>
    <property type="evidence" value="ECO:0007669"/>
    <property type="project" value="InterPro"/>
</dbReference>
<accession>A0A944DEJ3</accession>
<keyword evidence="13" id="KW-1185">Reference proteome</keyword>
<dbReference type="Pfam" id="PF00487">
    <property type="entry name" value="FA_desaturase"/>
    <property type="match status" value="1"/>
</dbReference>
<evidence type="ECO:0000259" key="11">
    <source>
        <dbReference type="Pfam" id="PF00487"/>
    </source>
</evidence>
<evidence type="ECO:0000256" key="8">
    <source>
        <dbReference type="ARBA" id="ARBA00023098"/>
    </source>
</evidence>
<feature type="transmembrane region" description="Helical" evidence="10">
    <location>
        <begin position="134"/>
        <end position="154"/>
    </location>
</feature>
<keyword evidence="3 10" id="KW-0812">Transmembrane</keyword>
<keyword evidence="6" id="KW-0560">Oxidoreductase</keyword>
<organism evidence="12 13">
    <name type="scientific">Denitromonas iodatirespirans</name>
    <dbReference type="NCBI Taxonomy" id="2795389"/>
    <lineage>
        <taxon>Bacteria</taxon>
        <taxon>Pseudomonadati</taxon>
        <taxon>Pseudomonadota</taxon>
        <taxon>Betaproteobacteria</taxon>
        <taxon>Rhodocyclales</taxon>
        <taxon>Zoogloeaceae</taxon>
        <taxon>Denitromonas</taxon>
    </lineage>
</organism>
<feature type="domain" description="Fatty acid desaturase" evidence="11">
    <location>
        <begin position="10"/>
        <end position="222"/>
    </location>
</feature>
<dbReference type="GO" id="GO:0006631">
    <property type="term" value="P:fatty acid metabolic process"/>
    <property type="evidence" value="ECO:0007669"/>
    <property type="project" value="UniProtKB-KW"/>
</dbReference>
<dbReference type="GO" id="GO:0016020">
    <property type="term" value="C:membrane"/>
    <property type="evidence" value="ECO:0007669"/>
    <property type="project" value="UniProtKB-SubCell"/>
</dbReference>
<evidence type="ECO:0000256" key="5">
    <source>
        <dbReference type="ARBA" id="ARBA00022989"/>
    </source>
</evidence>
<evidence type="ECO:0000256" key="1">
    <source>
        <dbReference type="ARBA" id="ARBA00004141"/>
    </source>
</evidence>
<keyword evidence="8" id="KW-0443">Lipid metabolism</keyword>
<evidence type="ECO:0000313" key="13">
    <source>
        <dbReference type="Proteomes" id="UP000694660"/>
    </source>
</evidence>
<dbReference type="Proteomes" id="UP000694660">
    <property type="component" value="Unassembled WGS sequence"/>
</dbReference>
<evidence type="ECO:0000256" key="6">
    <source>
        <dbReference type="ARBA" id="ARBA00023002"/>
    </source>
</evidence>
<keyword evidence="4" id="KW-0276">Fatty acid metabolism</keyword>
<dbReference type="RefSeq" id="WP_214363472.1">
    <property type="nucleotide sequence ID" value="NZ_JAEKFT010000032.1"/>
</dbReference>
<name>A0A944DEJ3_DENI1</name>
<keyword evidence="7" id="KW-0408">Iron</keyword>
<proteinExistence type="inferred from homology"/>
<feature type="transmembrane region" description="Helical" evidence="10">
    <location>
        <begin position="160"/>
        <end position="179"/>
    </location>
</feature>